<feature type="region of interest" description="Disordered" evidence="1">
    <location>
        <begin position="1"/>
        <end position="68"/>
    </location>
</feature>
<dbReference type="EMBL" id="OZ004258">
    <property type="protein sequence ID" value="CAK7912019.1"/>
    <property type="molecule type" value="Genomic_DNA"/>
</dbReference>
<accession>A0ABP0EJB8</accession>
<reference evidence="2 3" key="1">
    <citation type="submission" date="2024-01" db="EMBL/GenBank/DDBJ databases">
        <authorList>
            <consortium name="Genoscope - CEA"/>
            <person name="William W."/>
        </authorList>
    </citation>
    <scope>NUCLEOTIDE SEQUENCE [LARGE SCALE GENOMIC DNA]</scope>
    <source>
        <strain evidence="2 3">29B2s-10</strain>
    </source>
</reference>
<protein>
    <submittedName>
        <fullName evidence="2">Uncharacterized protein</fullName>
    </submittedName>
</protein>
<name>A0ABP0EJB8_9ASCO</name>
<feature type="compositionally biased region" description="Basic residues" evidence="1">
    <location>
        <begin position="115"/>
        <end position="124"/>
    </location>
</feature>
<feature type="compositionally biased region" description="Basic and acidic residues" evidence="1">
    <location>
        <begin position="24"/>
        <end position="42"/>
    </location>
</feature>
<keyword evidence="3" id="KW-1185">Reference proteome</keyword>
<organism evidence="2 3">
    <name type="scientific">[Candida] anglica</name>
    <dbReference type="NCBI Taxonomy" id="148631"/>
    <lineage>
        <taxon>Eukaryota</taxon>
        <taxon>Fungi</taxon>
        <taxon>Dikarya</taxon>
        <taxon>Ascomycota</taxon>
        <taxon>Saccharomycotina</taxon>
        <taxon>Pichiomycetes</taxon>
        <taxon>Debaryomycetaceae</taxon>
        <taxon>Kurtzmaniella</taxon>
    </lineage>
</organism>
<proteinExistence type="predicted"/>
<evidence type="ECO:0000256" key="1">
    <source>
        <dbReference type="SAM" id="MobiDB-lite"/>
    </source>
</evidence>
<evidence type="ECO:0000313" key="3">
    <source>
        <dbReference type="Proteomes" id="UP001497600"/>
    </source>
</evidence>
<feature type="compositionally biased region" description="Basic and acidic residues" evidence="1">
    <location>
        <begin position="49"/>
        <end position="68"/>
    </location>
</feature>
<feature type="compositionally biased region" description="Basic and acidic residues" evidence="1">
    <location>
        <begin position="1"/>
        <end position="10"/>
    </location>
</feature>
<sequence>MATDKTESSKVEIYLKPSNSSKTDNIKNIECKPETKPTDHNNDSYGNKESYEEDKLVRNKPKTSVERENVSYLRQKQIGEYKTLLSKEERMKRINRRRQSAGLEPGSSDVEVSPRKRKRVSFEF</sequence>
<dbReference type="Proteomes" id="UP001497600">
    <property type="component" value="Chromosome F"/>
</dbReference>
<gene>
    <name evidence="2" type="ORF">CAAN4_F05050</name>
</gene>
<evidence type="ECO:0000313" key="2">
    <source>
        <dbReference type="EMBL" id="CAK7912019.1"/>
    </source>
</evidence>
<feature type="region of interest" description="Disordered" evidence="1">
    <location>
        <begin position="89"/>
        <end position="124"/>
    </location>
</feature>